<evidence type="ECO:0000259" key="9">
    <source>
        <dbReference type="PROSITE" id="PS51910"/>
    </source>
</evidence>
<evidence type="ECO:0000256" key="3">
    <source>
        <dbReference type="ARBA" id="ARBA00022801"/>
    </source>
</evidence>
<dbReference type="PANTHER" id="PTHR11177:SF359">
    <property type="entry name" value="CHITINASE 10-RELATED"/>
    <property type="match status" value="1"/>
</dbReference>
<evidence type="ECO:0000313" key="11">
    <source>
        <dbReference type="Proteomes" id="UP000094527"/>
    </source>
</evidence>
<evidence type="ECO:0000256" key="1">
    <source>
        <dbReference type="ARBA" id="ARBA00009121"/>
    </source>
</evidence>
<dbReference type="GO" id="GO:0005576">
    <property type="term" value="C:extracellular region"/>
    <property type="evidence" value="ECO:0007669"/>
    <property type="project" value="InterPro"/>
</dbReference>
<protein>
    <submittedName>
        <fullName evidence="10">Putative chitinase 3</fullName>
    </submittedName>
</protein>
<dbReference type="OrthoDB" id="73875at2759"/>
<evidence type="ECO:0000259" key="8">
    <source>
        <dbReference type="PROSITE" id="PS50940"/>
    </source>
</evidence>
<evidence type="ECO:0000256" key="5">
    <source>
        <dbReference type="ARBA" id="ARBA00023295"/>
    </source>
</evidence>
<keyword evidence="3 6" id="KW-0378">Hydrolase</keyword>
<dbReference type="InterPro" id="IPR002557">
    <property type="entry name" value="Chitin-bd_dom"/>
</dbReference>
<feature type="compositionally biased region" description="Low complexity" evidence="7">
    <location>
        <begin position="84"/>
        <end position="129"/>
    </location>
</feature>
<dbReference type="GO" id="GO:0008061">
    <property type="term" value="F:chitin binding"/>
    <property type="evidence" value="ECO:0007669"/>
    <property type="project" value="UniProtKB-KW"/>
</dbReference>
<comment type="similarity">
    <text evidence="1">Belongs to the glycosyl hydrolase 18 family. Chitinase class II subfamily.</text>
</comment>
<dbReference type="SMART" id="SM00494">
    <property type="entry name" value="ChtBD2"/>
    <property type="match status" value="1"/>
</dbReference>
<reference evidence="10 11" key="1">
    <citation type="journal article" date="2016" name="Genome Biol. Evol.">
        <title>Gene Family Evolution Reflects Adaptation to Soil Environmental Stressors in the Genome of the Collembolan Orchesella cincta.</title>
        <authorList>
            <person name="Faddeeva-Vakhrusheva A."/>
            <person name="Derks M.F."/>
            <person name="Anvar S.Y."/>
            <person name="Agamennone V."/>
            <person name="Suring W."/>
            <person name="Smit S."/>
            <person name="van Straalen N.M."/>
            <person name="Roelofs D."/>
        </authorList>
    </citation>
    <scope>NUCLEOTIDE SEQUENCE [LARGE SCALE GENOMIC DNA]</scope>
    <source>
        <tissue evidence="10">Mixed pool</tissue>
    </source>
</reference>
<gene>
    <name evidence="10" type="ORF">Ocin01_14832</name>
</gene>
<dbReference type="GO" id="GO:0004568">
    <property type="term" value="F:chitinase activity"/>
    <property type="evidence" value="ECO:0007669"/>
    <property type="project" value="UniProtKB-ARBA"/>
</dbReference>
<dbReference type="SUPFAM" id="SSF51445">
    <property type="entry name" value="(Trans)glycosidases"/>
    <property type="match status" value="1"/>
</dbReference>
<feature type="domain" description="Chitin-binding type-2" evidence="8">
    <location>
        <begin position="12"/>
        <end position="68"/>
    </location>
</feature>
<evidence type="ECO:0000256" key="6">
    <source>
        <dbReference type="RuleBase" id="RU000489"/>
    </source>
</evidence>
<sequence length="321" mass="35067">MGSLKPSRVGWQKRYMFNGRQFKPDPTDCNKYYVCVNGSYVRSKCSAGLNWNANGNTCDWPSNAKCKPSGTASVESVPPQPVVASTTTTTTTTSATTTTSRPSTTTSRPTTSTTTTAPTSSATTSKPSSQTQYPILIGPNPSAYKIVCYYSSWANYRPGNGKFTPGDIDPTKCTHIIYAFATMNATSYKLEMGDPWIDGPDGLKGYEKVTAFRAKGVKVLIAVGGWVDSGHPKWGHMFKDPYKMQTFIDSCLDFITKWGFDGVDLDYEYPTCPNANCNFDSGVERSGFVALVKGLRLKFGEDRLITAAVSCNENIMREGKT</sequence>
<dbReference type="PROSITE" id="PS51910">
    <property type="entry name" value="GH18_2"/>
    <property type="match status" value="1"/>
</dbReference>
<keyword evidence="4" id="KW-1015">Disulfide bond</keyword>
<dbReference type="InterPro" id="IPR011583">
    <property type="entry name" value="Chitinase_II/V-like_cat"/>
</dbReference>
<evidence type="ECO:0000256" key="7">
    <source>
        <dbReference type="SAM" id="MobiDB-lite"/>
    </source>
</evidence>
<proteinExistence type="inferred from homology"/>
<dbReference type="OMA" id="LNIMAYG"/>
<dbReference type="GO" id="GO:0005975">
    <property type="term" value="P:carbohydrate metabolic process"/>
    <property type="evidence" value="ECO:0007669"/>
    <property type="project" value="InterPro"/>
</dbReference>
<name>A0A1D2MFT6_ORCCI</name>
<dbReference type="Pfam" id="PF00704">
    <property type="entry name" value="Glyco_hydro_18"/>
    <property type="match status" value="1"/>
</dbReference>
<dbReference type="Gene3D" id="3.20.20.80">
    <property type="entry name" value="Glycosidases"/>
    <property type="match status" value="1"/>
</dbReference>
<organism evidence="10 11">
    <name type="scientific">Orchesella cincta</name>
    <name type="common">Springtail</name>
    <name type="synonym">Podura cincta</name>
    <dbReference type="NCBI Taxonomy" id="48709"/>
    <lineage>
        <taxon>Eukaryota</taxon>
        <taxon>Metazoa</taxon>
        <taxon>Ecdysozoa</taxon>
        <taxon>Arthropoda</taxon>
        <taxon>Hexapoda</taxon>
        <taxon>Collembola</taxon>
        <taxon>Entomobryomorpha</taxon>
        <taxon>Entomobryoidea</taxon>
        <taxon>Orchesellidae</taxon>
        <taxon>Orchesellinae</taxon>
        <taxon>Orchesella</taxon>
    </lineage>
</organism>
<dbReference type="FunFam" id="2.170.140.10:FF:000004">
    <property type="entry name" value="Chitinase 5"/>
    <property type="match status" value="1"/>
</dbReference>
<dbReference type="AlphaFoldDB" id="A0A1D2MFT6"/>
<dbReference type="InterPro" id="IPR050314">
    <property type="entry name" value="Glycosyl_Hydrlase_18"/>
</dbReference>
<feature type="region of interest" description="Disordered" evidence="7">
    <location>
        <begin position="69"/>
        <end position="134"/>
    </location>
</feature>
<dbReference type="STRING" id="48709.A0A1D2MFT6"/>
<dbReference type="PROSITE" id="PS50940">
    <property type="entry name" value="CHIT_BIND_II"/>
    <property type="match status" value="1"/>
</dbReference>
<dbReference type="InterPro" id="IPR017853">
    <property type="entry name" value="GH"/>
</dbReference>
<keyword evidence="5 6" id="KW-0326">Glycosidase</keyword>
<dbReference type="InterPro" id="IPR001223">
    <property type="entry name" value="Glyco_hydro18_cat"/>
</dbReference>
<dbReference type="Pfam" id="PF01607">
    <property type="entry name" value="CBM_14"/>
    <property type="match status" value="1"/>
</dbReference>
<evidence type="ECO:0000313" key="10">
    <source>
        <dbReference type="EMBL" id="ODM91850.1"/>
    </source>
</evidence>
<dbReference type="PROSITE" id="PS01095">
    <property type="entry name" value="GH18_1"/>
    <property type="match status" value="1"/>
</dbReference>
<dbReference type="GO" id="GO:0006032">
    <property type="term" value="P:chitin catabolic process"/>
    <property type="evidence" value="ECO:0007669"/>
    <property type="project" value="TreeGrafter"/>
</dbReference>
<keyword evidence="11" id="KW-1185">Reference proteome</keyword>
<feature type="domain" description="GH18" evidence="9">
    <location>
        <begin position="144"/>
        <end position="321"/>
    </location>
</feature>
<dbReference type="PANTHER" id="PTHR11177">
    <property type="entry name" value="CHITINASE"/>
    <property type="match status" value="1"/>
</dbReference>
<dbReference type="Gene3D" id="2.170.140.10">
    <property type="entry name" value="Chitin binding domain"/>
    <property type="match status" value="1"/>
</dbReference>
<dbReference type="Proteomes" id="UP000094527">
    <property type="component" value="Unassembled WGS sequence"/>
</dbReference>
<keyword evidence="2" id="KW-0147">Chitin-binding</keyword>
<dbReference type="SMART" id="SM00636">
    <property type="entry name" value="Glyco_18"/>
    <property type="match status" value="1"/>
</dbReference>
<comment type="caution">
    <text evidence="10">The sequence shown here is derived from an EMBL/GenBank/DDBJ whole genome shotgun (WGS) entry which is preliminary data.</text>
</comment>
<evidence type="ECO:0000256" key="4">
    <source>
        <dbReference type="ARBA" id="ARBA00023157"/>
    </source>
</evidence>
<evidence type="ECO:0000256" key="2">
    <source>
        <dbReference type="ARBA" id="ARBA00022669"/>
    </source>
</evidence>
<accession>A0A1D2MFT6</accession>
<dbReference type="EMBL" id="LJIJ01001401">
    <property type="protein sequence ID" value="ODM91850.1"/>
    <property type="molecule type" value="Genomic_DNA"/>
</dbReference>
<dbReference type="InterPro" id="IPR036508">
    <property type="entry name" value="Chitin-bd_dom_sf"/>
</dbReference>
<dbReference type="SUPFAM" id="SSF57625">
    <property type="entry name" value="Invertebrate chitin-binding proteins"/>
    <property type="match status" value="1"/>
</dbReference>
<dbReference type="InterPro" id="IPR001579">
    <property type="entry name" value="Glyco_hydro_18_chit_AS"/>
</dbReference>